<reference evidence="4" key="1">
    <citation type="journal article" date="2015" name="J. Infect. Dis.">
        <title>Parallel Epidemics of Community-Associated Methicillin-Resistant Staphylococcus aureus USA300 Infection in North and South America.</title>
        <authorList>
            <person name="Planet P.J."/>
            <person name="Diaz L."/>
            <person name="Kolokotronis S.O."/>
            <person name="Narechania A."/>
            <person name="Reyes J."/>
            <person name="Xing G."/>
            <person name="Rincon S."/>
            <person name="Smith H."/>
            <person name="Panesso D."/>
            <person name="Ryan C."/>
            <person name="Smith D.P."/>
            <person name="Guzman M."/>
            <person name="Zurita J."/>
            <person name="Sebra R."/>
            <person name="Deikus G."/>
            <person name="Nolan R.L."/>
            <person name="Tenover F.C."/>
            <person name="Weinstock G.M."/>
            <person name="Robinson D.A."/>
            <person name="Arias C.A."/>
        </authorList>
    </citation>
    <scope>NUCLEOTIDE SEQUENCE</scope>
    <source>
        <strain evidence="3">CA15</strain>
        <strain evidence="4">M121</strain>
    </source>
</reference>
<dbReference type="Proteomes" id="UP001200271">
    <property type="component" value="Unassembled WGS sequence"/>
</dbReference>
<evidence type="ECO:0000313" key="10">
    <source>
        <dbReference type="EMBL" id="RZH89618.1"/>
    </source>
</evidence>
<dbReference type="EMBL" id="CP023391">
    <property type="protein sequence ID" value="ATC70704.1"/>
    <property type="molecule type" value="Genomic_DNA"/>
</dbReference>
<evidence type="ECO:0000313" key="4">
    <source>
        <dbReference type="EMBL" id="KMR57852.1"/>
    </source>
</evidence>
<evidence type="ECO:0000313" key="2">
    <source>
        <dbReference type="EMBL" id="KIT96167.1"/>
    </source>
</evidence>
<evidence type="ECO:0000313" key="13">
    <source>
        <dbReference type="Proteomes" id="UP000217245"/>
    </source>
</evidence>
<dbReference type="Proteomes" id="UP000294017">
    <property type="component" value="Unassembled WGS sequence"/>
</dbReference>
<evidence type="ECO:0000313" key="6">
    <source>
        <dbReference type="EMBL" id="MCE3362850.1"/>
    </source>
</evidence>
<reference evidence="14 15" key="6">
    <citation type="submission" date="2018-11" db="EMBL/GenBank/DDBJ databases">
        <title>Genomic profiling of Staphylococcus species from a Poultry farm system in KwaZulu-Natal, South Africa.</title>
        <authorList>
            <person name="Amoako D.G."/>
            <person name="Somboro A.M."/>
            <person name="Abia A.L.K."/>
            <person name="Bester L.A."/>
            <person name="Essack S.Y."/>
        </authorList>
    </citation>
    <scope>NUCLEOTIDE SEQUENCE [LARGE SCALE GENOMIC DNA]</scope>
    <source>
        <strain evidence="11 15">SA12</strain>
        <strain evidence="10 14">SA9</strain>
    </source>
</reference>
<dbReference type="EMBL" id="JAAFLG010000023">
    <property type="protein sequence ID" value="NDP56964.1"/>
    <property type="molecule type" value="Genomic_DNA"/>
</dbReference>
<dbReference type="AlphaFoldDB" id="A0A2C9TWV8"/>
<reference evidence="17 18" key="7">
    <citation type="submission" date="2019-11" db="EMBL/GenBank/DDBJ databases">
        <title>Implementation of targeted gown and glove precautions to prevent Staphylococcus aureus acquisition in community-based nursing homes.</title>
        <authorList>
            <person name="Stine O.C."/>
        </authorList>
    </citation>
    <scope>NUCLEOTIDE SEQUENCE [LARGE SCALE GENOMIC DNA]</scope>
    <source>
        <strain evidence="8 18">S_1081.LBCF.DN</strain>
        <strain evidence="7 17">S_2062.LAUP.DI</strain>
    </source>
</reference>
<reference evidence="5" key="4">
    <citation type="journal article" date="2016" name="J. Infect. Dis.">
        <title>Comparative Genomics of Community-Associated Methicillin-Resistant Staphylococcus aureus Shows the Emergence of Clone ST8-USA300 in Geneva, Switzerland.</title>
        <authorList>
            <person name="Von Dach E."/>
            <person name="Diene S.M."/>
            <person name="Fankhauser C."/>
            <person name="Schrenzel J."/>
            <person name="Harbarth S."/>
            <person name="Francois P."/>
        </authorList>
    </citation>
    <scope>NUCLEOTIDE SEQUENCE</scope>
    <source>
        <strain evidence="5">MRSA_S26</strain>
    </source>
</reference>
<evidence type="ECO:0000313" key="12">
    <source>
        <dbReference type="Proteomes" id="UP000032274"/>
    </source>
</evidence>
<dbReference type="RefSeq" id="WP_001788281.1">
    <property type="nucleotide sequence ID" value="NZ_AP014921.1"/>
</dbReference>
<evidence type="ECO:0000313" key="16">
    <source>
        <dbReference type="Proteomes" id="UP000466646"/>
    </source>
</evidence>
<sequence>MILNRGAILEQGNKTAKVIKSELITNYIMLATLQIKNN</sequence>
<dbReference type="EMBL" id="JAIUEN010000089">
    <property type="protein sequence ID" value="MCE3362850.1"/>
    <property type="molecule type" value="Genomic_DNA"/>
</dbReference>
<proteinExistence type="predicted"/>
<dbReference type="Proteomes" id="UP000471199">
    <property type="component" value="Unassembled WGS sequence"/>
</dbReference>
<evidence type="ECO:0000313" key="18">
    <source>
        <dbReference type="Proteomes" id="UP000478867"/>
    </source>
</evidence>
<evidence type="ECO:0000313" key="7">
    <source>
        <dbReference type="EMBL" id="MVK34349.1"/>
    </source>
</evidence>
<dbReference type="EMBL" id="RQTF01000500">
    <property type="protein sequence ID" value="RZI02017.1"/>
    <property type="molecule type" value="Genomic_DNA"/>
</dbReference>
<evidence type="ECO:0000313" key="1">
    <source>
        <dbReference type="EMBL" id="ATC70704.1"/>
    </source>
</evidence>
<reference evidence="9 16" key="8">
    <citation type="submission" date="2020-01" db="EMBL/GenBank/DDBJ databases">
        <title>Analysis of Virulence and Antimicrobial Resistance Gene Carriage in Staphylococcus aureus Infections in Equids Using Whole Genome Sequencing.</title>
        <authorList>
            <person name="Little S.V."/>
            <person name="Hillhouse A.E."/>
            <person name="Cohen N.D."/>
            <person name="Lawhon S.D."/>
            <person name="Bryan L.K."/>
        </authorList>
    </citation>
    <scope>NUCLEOTIDE SEQUENCE [LARGE SCALE GENOMIC DNA]</scope>
    <source>
        <strain evidence="9 16">61-017</strain>
    </source>
</reference>
<reference evidence="1 13" key="5">
    <citation type="submission" date="2017-09" db="EMBL/GenBank/DDBJ databases">
        <title>A single nucleotide polymorphism in the Staphylococcus aureus virulence regulator SaeR abolishes pathogenesis.</title>
        <authorList>
            <person name="Copin R.J."/>
            <person name="Sause W."/>
            <person name="Shopsin B."/>
            <person name="Torres V.J."/>
        </authorList>
    </citation>
    <scope>NUCLEOTIDE SEQUENCE [LARGE SCALE GENOMIC DNA]</scope>
    <source>
        <strain evidence="13">Newman</strain>
        <strain evidence="1">Newman_D2C</strain>
    </source>
</reference>
<reference evidence="6" key="9">
    <citation type="journal article" date="2021" name="Front Med (Lausanne)">
        <title>The Prevalence and Determinants of Fusidic Acid Resistance Among Methicillin-Resistant Staphylococcus aureus Clinical Isolates in China.</title>
        <authorList>
            <person name="Zhao H."/>
            <person name="Wang X."/>
            <person name="Wang B."/>
            <person name="Xu Y."/>
            <person name="Rao L."/>
            <person name="Wan B."/>
            <person name="Guo Y."/>
            <person name="Wu X."/>
            <person name="Yu J."/>
            <person name="Chen L."/>
            <person name="Li M."/>
            <person name="Yu F."/>
        </authorList>
    </citation>
    <scope>NUCLEOTIDE SEQUENCE</scope>
    <source>
        <strain evidence="6">NC-4</strain>
    </source>
</reference>
<dbReference type="EMBL" id="LALQ01000012">
    <property type="protein sequence ID" value="KMR57852.1"/>
    <property type="molecule type" value="Genomic_DNA"/>
</dbReference>
<evidence type="ECO:0000313" key="15">
    <source>
        <dbReference type="Proteomes" id="UP000294017"/>
    </source>
</evidence>
<evidence type="ECO:0000313" key="5">
    <source>
        <dbReference type="EMBL" id="KSA79498.1"/>
    </source>
</evidence>
<name>A0A2C9TWV8_STAAU</name>
<dbReference type="EMBL" id="JXIG01000628">
    <property type="protein sequence ID" value="KIT96167.1"/>
    <property type="molecule type" value="Genomic_DNA"/>
</dbReference>
<dbReference type="EMBL" id="LALJ01000030">
    <property type="protein sequence ID" value="KMR35752.1"/>
    <property type="molecule type" value="Genomic_DNA"/>
</dbReference>
<dbReference type="SMR" id="A0A2C9TWV8"/>
<evidence type="ECO:0000313" key="17">
    <source>
        <dbReference type="Proteomes" id="UP000471199"/>
    </source>
</evidence>
<evidence type="ECO:0000313" key="9">
    <source>
        <dbReference type="EMBL" id="NDP56964.1"/>
    </source>
</evidence>
<evidence type="ECO:0000313" key="8">
    <source>
        <dbReference type="EMBL" id="MVM11476.1"/>
    </source>
</evidence>
<gene>
    <name evidence="5" type="ORF">ACR79_11455</name>
    <name evidence="1" type="ORF">CNH36_03310</name>
    <name evidence="10" type="ORF">EIG94_16250</name>
    <name evidence="11" type="ORF">EIH03_15995</name>
    <name evidence="4" type="ORF">EP54_03640</name>
    <name evidence="3" type="ORF">EQ90_11255</name>
    <name evidence="7" type="ORF">GO814_04275</name>
    <name evidence="8" type="ORF">GO942_12470</name>
    <name evidence="9" type="ORF">GZ130_10145</name>
    <name evidence="6" type="ORF">LB359_10970</name>
    <name evidence="2" type="ORF">QU38_10010</name>
</gene>
<protein>
    <submittedName>
        <fullName evidence="4">Uncharacterized protein</fullName>
    </submittedName>
</protein>
<reference evidence="5" key="3">
    <citation type="submission" date="2015-06" db="EMBL/GenBank/DDBJ databases">
        <authorList>
            <person name="Diene S.M."/>
            <person name="Von Dach E."/>
            <person name="Fankhauser C."/>
            <person name="Schrenzel J."/>
            <person name="Harbarth S."/>
            <person name="Francois P."/>
        </authorList>
    </citation>
    <scope>NUCLEOTIDE SEQUENCE</scope>
    <source>
        <strain evidence="5">MRSA_S26</strain>
    </source>
</reference>
<accession>A0A1E8X5J5</accession>
<evidence type="ECO:0000313" key="3">
    <source>
        <dbReference type="EMBL" id="KMR35752.1"/>
    </source>
</evidence>
<organism evidence="4">
    <name type="scientific">Staphylococcus aureus</name>
    <dbReference type="NCBI Taxonomy" id="1280"/>
    <lineage>
        <taxon>Bacteria</taxon>
        <taxon>Bacillati</taxon>
        <taxon>Bacillota</taxon>
        <taxon>Bacilli</taxon>
        <taxon>Bacillales</taxon>
        <taxon>Staphylococcaceae</taxon>
        <taxon>Staphylococcus</taxon>
    </lineage>
</organism>
<accession>A0A2C9TWV8</accession>
<dbReference type="EMBL" id="LFVP01000008">
    <property type="protein sequence ID" value="KSA79498.1"/>
    <property type="molecule type" value="Genomic_DNA"/>
</dbReference>
<evidence type="ECO:0000313" key="14">
    <source>
        <dbReference type="Proteomes" id="UP000293434"/>
    </source>
</evidence>
<dbReference type="EMBL" id="WPTS01000020">
    <property type="protein sequence ID" value="MVK34349.1"/>
    <property type="molecule type" value="Genomic_DNA"/>
</dbReference>
<dbReference type="Proteomes" id="UP000293434">
    <property type="component" value="Unassembled WGS sequence"/>
</dbReference>
<dbReference type="EMBL" id="RQTC01000572">
    <property type="protein sequence ID" value="RZH89618.1"/>
    <property type="molecule type" value="Genomic_DNA"/>
</dbReference>
<dbReference type="Proteomes" id="UP000466646">
    <property type="component" value="Unassembled WGS sequence"/>
</dbReference>
<dbReference type="EMBL" id="WPXC01000032">
    <property type="protein sequence ID" value="MVM11476.1"/>
    <property type="molecule type" value="Genomic_DNA"/>
</dbReference>
<dbReference type="Proteomes" id="UP000478867">
    <property type="component" value="Unassembled WGS sequence"/>
</dbReference>
<reference evidence="6" key="10">
    <citation type="submission" date="2023-08" db="EMBL/GenBank/DDBJ databases">
        <authorList>
            <person name="Zhao H."/>
            <person name="Wang X."/>
        </authorList>
    </citation>
    <scope>NUCLEOTIDE SEQUENCE</scope>
    <source>
        <strain evidence="6">NC-4</strain>
    </source>
</reference>
<reference evidence="2 12" key="2">
    <citation type="submission" date="2015-01" db="EMBL/GenBank/DDBJ databases">
        <title>Characterization of Swiss Staphylococcus aureus strains involved in food poisoning.</title>
        <authorList>
            <person name="Crovadore J."/>
            <person name="Chablais R."/>
            <person name="Tonacini J."/>
            <person name="Schnyder B."/>
            <person name="Lefort F."/>
        </authorList>
    </citation>
    <scope>NUCLEOTIDE SEQUENCE [LARGE SCALE GENOMIC DNA]</scope>
    <source>
        <strain evidence="2 12">SA-120</strain>
    </source>
</reference>
<accession>A0A0D1GVH6</accession>
<dbReference type="Proteomes" id="UP000052129">
    <property type="component" value="Unassembled WGS sequence"/>
</dbReference>
<dbReference type="Proteomes" id="UP000032274">
    <property type="component" value="Unassembled WGS sequence"/>
</dbReference>
<dbReference type="Proteomes" id="UP000217245">
    <property type="component" value="Chromosome"/>
</dbReference>
<evidence type="ECO:0000313" key="11">
    <source>
        <dbReference type="EMBL" id="RZI02017.1"/>
    </source>
</evidence>